<gene>
    <name evidence="4" type="ORF">FVE85_7516</name>
</gene>
<dbReference type="GO" id="GO:0051087">
    <property type="term" value="F:protein-folding chaperone binding"/>
    <property type="evidence" value="ECO:0007669"/>
    <property type="project" value="InterPro"/>
</dbReference>
<sequence length="383" mass="42758">MAKVGEGDARWIVEDREDGANVNNWHWAERNVFSWASARLRELLQGVVLPVGEVDPSAPHDVRSSTSSSQNNNRSSTYARVVVYKVDKIEGDAMLYNRKGKLKTLADLKVEAKWKLVPSTGAEQSEDSKDAVSGLLKFELYDTEPDVNWTCSSQGAQAERAKQVLRTLGVREVQHVAKRFMDELAEGGDVDISSFQRKPSQLASNAPLTGSLGAPEMKTSTAPPPEKKSASSAPATTSKATLPHKTAAKKASLEIDEFFRCSPMDLFLALTDERRVSAYTMAKTSIKAEEGGAFSIKSGRYSGTFEECKPGQRIIMKWRLDKYPANLFTRVEIDIKQNEGHSELRLRHFGVPAEFVHETETEWRVEIFERLRMVLGYGQPRVF</sequence>
<dbReference type="InterPro" id="IPR015310">
    <property type="entry name" value="AHSA1-like_N"/>
</dbReference>
<dbReference type="InterPro" id="IPR013538">
    <property type="entry name" value="ASHA1/2-like_C"/>
</dbReference>
<proteinExistence type="inferred from homology"/>
<dbReference type="EMBL" id="VRMN01000001">
    <property type="protein sequence ID" value="KAA8499931.1"/>
    <property type="molecule type" value="Genomic_DNA"/>
</dbReference>
<comment type="caution">
    <text evidence="4">The sequence shown here is derived from an EMBL/GenBank/DDBJ whole genome shotgun (WGS) entry which is preliminary data.</text>
</comment>
<evidence type="ECO:0000256" key="1">
    <source>
        <dbReference type="ARBA" id="ARBA00006817"/>
    </source>
</evidence>
<feature type="compositionally biased region" description="Polar residues" evidence="2">
    <location>
        <begin position="195"/>
        <end position="208"/>
    </location>
</feature>
<dbReference type="Gene3D" id="3.30.530.20">
    <property type="match status" value="1"/>
</dbReference>
<accession>A0A5J4Z7J0</accession>
<dbReference type="SMART" id="SM01000">
    <property type="entry name" value="Aha1_N"/>
    <property type="match status" value="1"/>
</dbReference>
<name>A0A5J4Z7J0_PORPP</name>
<dbReference type="Gene3D" id="3.15.10.20">
    <property type="entry name" value="Activator of Hsp90 ATPase Aha1, N-terminal domain"/>
    <property type="match status" value="1"/>
</dbReference>
<dbReference type="Pfam" id="PF08327">
    <property type="entry name" value="AHSA1"/>
    <property type="match status" value="1"/>
</dbReference>
<keyword evidence="5" id="KW-1185">Reference proteome</keyword>
<dbReference type="PANTHER" id="PTHR13009:SF22">
    <property type="entry name" value="LD43819P"/>
    <property type="match status" value="1"/>
</dbReference>
<dbReference type="PANTHER" id="PTHR13009">
    <property type="entry name" value="HEAT SHOCK PROTEIN 90 HSP90 CO-CHAPERONE AHA-1"/>
    <property type="match status" value="1"/>
</dbReference>
<dbReference type="GO" id="GO:0006457">
    <property type="term" value="P:protein folding"/>
    <property type="evidence" value="ECO:0007669"/>
    <property type="project" value="TreeGrafter"/>
</dbReference>
<comment type="similarity">
    <text evidence="1">Belongs to the AHA1 family.</text>
</comment>
<evidence type="ECO:0000256" key="2">
    <source>
        <dbReference type="SAM" id="MobiDB-lite"/>
    </source>
</evidence>
<dbReference type="SUPFAM" id="SSF55961">
    <property type="entry name" value="Bet v1-like"/>
    <property type="match status" value="1"/>
</dbReference>
<reference evidence="5" key="1">
    <citation type="journal article" date="2019" name="Nat. Commun.">
        <title>Expansion of phycobilisome linker gene families in mesophilic red algae.</title>
        <authorList>
            <person name="Lee J."/>
            <person name="Kim D."/>
            <person name="Bhattacharya D."/>
            <person name="Yoon H.S."/>
        </authorList>
    </citation>
    <scope>NUCLEOTIDE SEQUENCE [LARGE SCALE GENOMIC DNA]</scope>
    <source>
        <strain evidence="5">CCMP 1328</strain>
    </source>
</reference>
<dbReference type="GO" id="GO:0005829">
    <property type="term" value="C:cytosol"/>
    <property type="evidence" value="ECO:0007669"/>
    <property type="project" value="TreeGrafter"/>
</dbReference>
<feature type="region of interest" description="Disordered" evidence="2">
    <location>
        <begin position="195"/>
        <end position="246"/>
    </location>
</feature>
<dbReference type="Pfam" id="PF09229">
    <property type="entry name" value="Aha1_N"/>
    <property type="match status" value="1"/>
</dbReference>
<feature type="compositionally biased region" description="Low complexity" evidence="2">
    <location>
        <begin position="230"/>
        <end position="241"/>
    </location>
</feature>
<dbReference type="Proteomes" id="UP000324585">
    <property type="component" value="Unassembled WGS sequence"/>
</dbReference>
<dbReference type="AlphaFoldDB" id="A0A5J4Z7J0"/>
<keyword evidence="4" id="KW-0346">Stress response</keyword>
<protein>
    <submittedName>
        <fullName evidence="4">Activator of 90 kDa heat shock protein ATPase-like 1</fullName>
    </submittedName>
</protein>
<dbReference type="SUPFAM" id="SSF103111">
    <property type="entry name" value="Activator of Hsp90 ATPase, Aha1"/>
    <property type="match status" value="1"/>
</dbReference>
<dbReference type="OMA" id="GDCEVNQ"/>
<evidence type="ECO:0000313" key="4">
    <source>
        <dbReference type="EMBL" id="KAA8499931.1"/>
    </source>
</evidence>
<organism evidence="4 5">
    <name type="scientific">Porphyridium purpureum</name>
    <name type="common">Red alga</name>
    <name type="synonym">Porphyridium cruentum</name>
    <dbReference type="NCBI Taxonomy" id="35688"/>
    <lineage>
        <taxon>Eukaryota</taxon>
        <taxon>Rhodophyta</taxon>
        <taxon>Bangiophyceae</taxon>
        <taxon>Porphyridiales</taxon>
        <taxon>Porphyridiaceae</taxon>
        <taxon>Porphyridium</taxon>
    </lineage>
</organism>
<feature type="domain" description="Activator of Hsp90 ATPase AHSA1-like N-terminal" evidence="3">
    <location>
        <begin position="29"/>
        <end position="186"/>
    </location>
</feature>
<evidence type="ECO:0000313" key="5">
    <source>
        <dbReference type="Proteomes" id="UP000324585"/>
    </source>
</evidence>
<dbReference type="OrthoDB" id="567237at2759"/>
<dbReference type="GO" id="GO:0001671">
    <property type="term" value="F:ATPase activator activity"/>
    <property type="evidence" value="ECO:0007669"/>
    <property type="project" value="InterPro"/>
</dbReference>
<evidence type="ECO:0000259" key="3">
    <source>
        <dbReference type="SMART" id="SM01000"/>
    </source>
</evidence>
<dbReference type="InterPro" id="IPR023393">
    <property type="entry name" value="START-like_dom_sf"/>
</dbReference>
<dbReference type="InterPro" id="IPR036338">
    <property type="entry name" value="Aha1"/>
</dbReference>